<comment type="catalytic activity">
    <reaction evidence="13">
        <text>(3S)-3-hydroxybutanoyl-CoA = (3R)-3-hydroxybutanoyl-CoA</text>
        <dbReference type="Rhea" id="RHEA:21760"/>
        <dbReference type="ChEBI" id="CHEBI:57315"/>
        <dbReference type="ChEBI" id="CHEBI:57316"/>
        <dbReference type="EC" id="5.1.2.3"/>
    </reaction>
</comment>
<comment type="pathway">
    <text evidence="4">Lipid metabolism; fatty acid beta-oxidation.</text>
</comment>
<evidence type="ECO:0000256" key="3">
    <source>
        <dbReference type="ARBA" id="ARBA00004275"/>
    </source>
</evidence>
<keyword evidence="6" id="KW-0560">Oxidoreductase</keyword>
<dbReference type="Gene3D" id="1.10.1040.50">
    <property type="match status" value="1"/>
</dbReference>
<comment type="subcellular location">
    <subcellularLocation>
        <location evidence="3">Peroxisome</location>
    </subcellularLocation>
</comment>
<dbReference type="PANTHER" id="PTHR23309:SF34">
    <property type="entry name" value="PEROXISOMAL FATTY ACID BETA-OXIDATION MULTIFUNCTIONAL PROTEIN AIM1-LIKE"/>
    <property type="match status" value="1"/>
</dbReference>
<dbReference type="EMBL" id="JBJUIK010000017">
    <property type="protein sequence ID" value="KAL3497876.1"/>
    <property type="molecule type" value="Genomic_DNA"/>
</dbReference>
<evidence type="ECO:0000259" key="17">
    <source>
        <dbReference type="Pfam" id="PF02737"/>
    </source>
</evidence>
<dbReference type="GO" id="GO:0006631">
    <property type="term" value="P:fatty acid metabolic process"/>
    <property type="evidence" value="ECO:0007669"/>
    <property type="project" value="UniProtKB-KW"/>
</dbReference>
<feature type="domain" description="3-hydroxyacyl-CoA dehydrogenase NAD binding" evidence="17">
    <location>
        <begin position="387"/>
        <end position="565"/>
    </location>
</feature>
<evidence type="ECO:0000256" key="12">
    <source>
        <dbReference type="ARBA" id="ARBA00023268"/>
    </source>
</evidence>
<proteinExistence type="predicted"/>
<gene>
    <name evidence="18" type="ORF">ACH5RR_040608</name>
</gene>
<dbReference type="GO" id="GO:0004300">
    <property type="term" value="F:enoyl-CoA hydratase activity"/>
    <property type="evidence" value="ECO:0007669"/>
    <property type="project" value="UniProtKB-EC"/>
</dbReference>
<dbReference type="InterPro" id="IPR036291">
    <property type="entry name" value="NAD(P)-bd_dom_sf"/>
</dbReference>
<evidence type="ECO:0000256" key="9">
    <source>
        <dbReference type="ARBA" id="ARBA00023140"/>
    </source>
</evidence>
<dbReference type="Pfam" id="PF02737">
    <property type="entry name" value="3HCDH_N"/>
    <property type="match status" value="1"/>
</dbReference>
<dbReference type="PANTHER" id="PTHR23309">
    <property type="entry name" value="3-HYDROXYACYL-COA DEHYROGENASE"/>
    <property type="match status" value="1"/>
</dbReference>
<dbReference type="Gene3D" id="3.90.226.10">
    <property type="entry name" value="2-enoyl-CoA Hydratase, Chain A, domain 1"/>
    <property type="match status" value="1"/>
</dbReference>
<comment type="catalytic activity">
    <reaction evidence="1">
        <text>a (3Z)-enoyl-CoA = a 4-saturated (2E)-enoyl-CoA</text>
        <dbReference type="Rhea" id="RHEA:45900"/>
        <dbReference type="ChEBI" id="CHEBI:85097"/>
        <dbReference type="ChEBI" id="CHEBI:85489"/>
        <dbReference type="EC" id="5.3.3.8"/>
    </reaction>
</comment>
<evidence type="ECO:0000256" key="14">
    <source>
        <dbReference type="ARBA" id="ARBA00023709"/>
    </source>
</evidence>
<keyword evidence="7" id="KW-0520">NAD</keyword>
<dbReference type="GO" id="GO:0004165">
    <property type="term" value="F:delta(3)-delta(2)-enoyl-CoA isomerase activity"/>
    <property type="evidence" value="ECO:0007669"/>
    <property type="project" value="UniProtKB-EC"/>
</dbReference>
<name>A0ABD2XTX2_9GENT</name>
<keyword evidence="9" id="KW-0576">Peroxisome</keyword>
<evidence type="ECO:0000256" key="4">
    <source>
        <dbReference type="ARBA" id="ARBA00005005"/>
    </source>
</evidence>
<dbReference type="InterPro" id="IPR006176">
    <property type="entry name" value="3-OHacyl-CoA_DH_NAD-bd"/>
</dbReference>
<dbReference type="SUPFAM" id="SSF48179">
    <property type="entry name" value="6-phosphogluconate dehydrogenase C-terminal domain-like"/>
    <property type="match status" value="2"/>
</dbReference>
<dbReference type="SUPFAM" id="SSF52096">
    <property type="entry name" value="ClpP/crotonase"/>
    <property type="match status" value="1"/>
</dbReference>
<evidence type="ECO:0000313" key="19">
    <source>
        <dbReference type="Proteomes" id="UP001630127"/>
    </source>
</evidence>
<evidence type="ECO:0000256" key="6">
    <source>
        <dbReference type="ARBA" id="ARBA00023002"/>
    </source>
</evidence>
<organism evidence="18 19">
    <name type="scientific">Cinchona calisaya</name>
    <dbReference type="NCBI Taxonomy" id="153742"/>
    <lineage>
        <taxon>Eukaryota</taxon>
        <taxon>Viridiplantae</taxon>
        <taxon>Streptophyta</taxon>
        <taxon>Embryophyta</taxon>
        <taxon>Tracheophyta</taxon>
        <taxon>Spermatophyta</taxon>
        <taxon>Magnoliopsida</taxon>
        <taxon>eudicotyledons</taxon>
        <taxon>Gunneridae</taxon>
        <taxon>Pentapetalae</taxon>
        <taxon>asterids</taxon>
        <taxon>lamiids</taxon>
        <taxon>Gentianales</taxon>
        <taxon>Rubiaceae</taxon>
        <taxon>Cinchonoideae</taxon>
        <taxon>Cinchoneae</taxon>
        <taxon>Cinchona</taxon>
    </lineage>
</organism>
<keyword evidence="10" id="KW-0413">Isomerase</keyword>
<keyword evidence="19" id="KW-1185">Reference proteome</keyword>
<dbReference type="Pfam" id="PF00725">
    <property type="entry name" value="3HCDH"/>
    <property type="match status" value="1"/>
</dbReference>
<dbReference type="GO" id="GO:0016491">
    <property type="term" value="F:oxidoreductase activity"/>
    <property type="evidence" value="ECO:0007669"/>
    <property type="project" value="UniProtKB-KW"/>
</dbReference>
<dbReference type="InterPro" id="IPR008927">
    <property type="entry name" value="6-PGluconate_DH-like_C_sf"/>
</dbReference>
<evidence type="ECO:0000256" key="7">
    <source>
        <dbReference type="ARBA" id="ARBA00023027"/>
    </source>
</evidence>
<evidence type="ECO:0000256" key="10">
    <source>
        <dbReference type="ARBA" id="ARBA00023235"/>
    </source>
</evidence>
<dbReference type="Gene3D" id="3.40.50.720">
    <property type="entry name" value="NAD(P)-binding Rossmann-like Domain"/>
    <property type="match status" value="1"/>
</dbReference>
<dbReference type="GO" id="GO:0005777">
    <property type="term" value="C:peroxisome"/>
    <property type="evidence" value="ECO:0007669"/>
    <property type="project" value="UniProtKB-SubCell"/>
</dbReference>
<protein>
    <recommendedName>
        <fullName evidence="20">3-hydroxyacyl-CoA dehydrogenase</fullName>
    </recommendedName>
</protein>
<dbReference type="FunFam" id="3.40.50.720:FF:000009">
    <property type="entry name" value="Fatty oxidation complex, alpha subunit"/>
    <property type="match status" value="1"/>
</dbReference>
<keyword evidence="5" id="KW-0276">Fatty acid metabolism</keyword>
<evidence type="ECO:0000256" key="1">
    <source>
        <dbReference type="ARBA" id="ARBA00000452"/>
    </source>
</evidence>
<sequence length="790" mass="86328">MLDRGSVSASHASQYAPLMPQGEASAPAKVIVQIAIGAGSAIKVVHRVAVFPSQAEKTDYMSDPAGMANERAAPQLFVWPKPWLQFGLAKLKLDYLHELEFNYVKLEMIDGLKKTYDEAMRRDDVKAIVLTGASGKFSSGLDITIIQEVQKTGDISIAPDASVDLVINRIEDVKKPSVAAIQGFAIGGGLELAMGCSARISAPKAQLGLPELKLGVIPGCGGTQRLARLVGLPKAIDMLLSSNLITSEEGKELGLIDSVVSPDELLTASRQWAIDIVEGRRSQINCLHKSDKLGHILLSKKLLETAREHAQKNFQNKPQYQACIDVIEEGIISGPSSGILKEDRVFKELLLSKTAKSLVHVFLSERAALKVPRITDSGFKARNIDRVAVVGGGLMGSGIASALIINNIHVILKEVNSEYLQKGVKSIAANLQGLVKRAEFPHDKLENALSLLKGALDYEEFKTVDMVIEAVYEDISLKQSIFEEIEKFCSPDCILASNTSTIDLNAIGERTNSQDRILGVHLFSPAHLMPLIEIILTERTSAQVICDVMKLAKIIRKVPIVVKNCTCFAANRIFLPYMQAADLLANLGVDIFRIDRVICEFGMRIGPFQLQDLSGYGVYLAGLKEFIAAYGERSFQSPLVQLMVDSGRAGKSNGKGYYLYEKDSWLKPDPSVLQILEESRKLTSIIPDGKPISVTDQEIAEMIFFPVVNEACRVVDEGIVVQASDIDIASVHGMKFPAHYGGILFWADSIGAEYIYSRLASWSEAYGNFFKPSNFLKDRATKSILLGESS</sequence>
<dbReference type="Proteomes" id="UP001630127">
    <property type="component" value="Unassembled WGS sequence"/>
</dbReference>
<evidence type="ECO:0000256" key="13">
    <source>
        <dbReference type="ARBA" id="ARBA00023701"/>
    </source>
</evidence>
<evidence type="ECO:0000256" key="8">
    <source>
        <dbReference type="ARBA" id="ARBA00023098"/>
    </source>
</evidence>
<evidence type="ECO:0000256" key="5">
    <source>
        <dbReference type="ARBA" id="ARBA00022832"/>
    </source>
</evidence>
<evidence type="ECO:0000259" key="16">
    <source>
        <dbReference type="Pfam" id="PF00725"/>
    </source>
</evidence>
<feature type="domain" description="3-hydroxyacyl-CoA dehydrogenase C-terminal" evidence="16">
    <location>
        <begin position="568"/>
        <end position="660"/>
    </location>
</feature>
<keyword evidence="11" id="KW-0456">Lyase</keyword>
<keyword evidence="8" id="KW-0443">Lipid metabolism</keyword>
<evidence type="ECO:0000256" key="15">
    <source>
        <dbReference type="ARBA" id="ARBA00023717"/>
    </source>
</evidence>
<dbReference type="AlphaFoldDB" id="A0ABD2XTX2"/>
<keyword evidence="12" id="KW-0511">Multifunctional enzyme</keyword>
<dbReference type="Pfam" id="PF00378">
    <property type="entry name" value="ECH_1"/>
    <property type="match status" value="1"/>
</dbReference>
<comment type="catalytic activity">
    <reaction evidence="2">
        <text>a (3E)-enoyl-CoA = a 4-saturated (2E)-enoyl-CoA</text>
        <dbReference type="Rhea" id="RHEA:45228"/>
        <dbReference type="ChEBI" id="CHEBI:58521"/>
        <dbReference type="ChEBI" id="CHEBI:85097"/>
        <dbReference type="EC" id="5.3.3.8"/>
    </reaction>
</comment>
<dbReference type="SUPFAM" id="SSF51735">
    <property type="entry name" value="NAD(P)-binding Rossmann-fold domains"/>
    <property type="match status" value="1"/>
</dbReference>
<comment type="catalytic activity">
    <reaction evidence="14">
        <text>a (3S)-3-hydroxyacyl-CoA = a (2E)-enoyl-CoA + H2O</text>
        <dbReference type="Rhea" id="RHEA:16105"/>
        <dbReference type="ChEBI" id="CHEBI:15377"/>
        <dbReference type="ChEBI" id="CHEBI:57318"/>
        <dbReference type="ChEBI" id="CHEBI:58856"/>
        <dbReference type="EC" id="4.2.1.17"/>
    </reaction>
</comment>
<comment type="catalytic activity">
    <reaction evidence="15">
        <text>a 4-saturated-(3S)-3-hydroxyacyl-CoA = a (3E)-enoyl-CoA + H2O</text>
        <dbReference type="Rhea" id="RHEA:20724"/>
        <dbReference type="ChEBI" id="CHEBI:15377"/>
        <dbReference type="ChEBI" id="CHEBI:58521"/>
        <dbReference type="ChEBI" id="CHEBI:137480"/>
        <dbReference type="EC" id="4.2.1.17"/>
    </reaction>
</comment>
<dbReference type="GO" id="GO:0008692">
    <property type="term" value="F:3-hydroxybutyryl-CoA epimerase activity"/>
    <property type="evidence" value="ECO:0007669"/>
    <property type="project" value="UniProtKB-EC"/>
</dbReference>
<evidence type="ECO:0000256" key="2">
    <source>
        <dbReference type="ARBA" id="ARBA00000765"/>
    </source>
</evidence>
<dbReference type="InterPro" id="IPR006108">
    <property type="entry name" value="3HC_DH_C"/>
</dbReference>
<dbReference type="InterPro" id="IPR001753">
    <property type="entry name" value="Enoyl-CoA_hydra/iso"/>
</dbReference>
<evidence type="ECO:0008006" key="20">
    <source>
        <dbReference type="Google" id="ProtNLM"/>
    </source>
</evidence>
<dbReference type="FunFam" id="1.10.1040.50:FF:000004">
    <property type="entry name" value="Peroxisomal fatty acid beta-oxidation multifunctional protein"/>
    <property type="match status" value="1"/>
</dbReference>
<evidence type="ECO:0000256" key="11">
    <source>
        <dbReference type="ARBA" id="ARBA00023239"/>
    </source>
</evidence>
<dbReference type="InterPro" id="IPR029045">
    <property type="entry name" value="ClpP/crotonase-like_dom_sf"/>
</dbReference>
<comment type="caution">
    <text evidence="18">The sequence shown here is derived from an EMBL/GenBank/DDBJ whole genome shotgun (WGS) entry which is preliminary data.</text>
</comment>
<evidence type="ECO:0000313" key="18">
    <source>
        <dbReference type="EMBL" id="KAL3497876.1"/>
    </source>
</evidence>
<dbReference type="CDD" id="cd06558">
    <property type="entry name" value="crotonase-like"/>
    <property type="match status" value="1"/>
</dbReference>
<accession>A0ABD2XTX2</accession>
<reference evidence="18 19" key="1">
    <citation type="submission" date="2024-11" db="EMBL/GenBank/DDBJ databases">
        <title>A near-complete genome assembly of Cinchona calisaya.</title>
        <authorList>
            <person name="Lian D.C."/>
            <person name="Zhao X.W."/>
            <person name="Wei L."/>
        </authorList>
    </citation>
    <scope>NUCLEOTIDE SEQUENCE [LARGE SCALE GENOMIC DNA]</scope>
    <source>
        <tissue evidence="18">Nenye</tissue>
    </source>
</reference>